<dbReference type="AlphaFoldDB" id="A0A8S4GC51"/>
<sequence>MNELSGEEHHLRGRRVYSIKRPPPRPAPAPASPGPRPAAPGPRTHGTASDNRPSAPDTRATMIYQQTNRKTTDFWMEYVSFRASRFRTGDLLRERRQIVRPATPSRSANSFPAPRPAPPPPPATPFKSHWRLGFKRNSSYVPTNTIFGAHRLGLGTTPLYA</sequence>
<dbReference type="Proteomes" id="UP000653454">
    <property type="component" value="Unassembled WGS sequence"/>
</dbReference>
<feature type="compositionally biased region" description="Pro residues" evidence="1">
    <location>
        <begin position="113"/>
        <end position="124"/>
    </location>
</feature>
<evidence type="ECO:0000313" key="3">
    <source>
        <dbReference type="Proteomes" id="UP000653454"/>
    </source>
</evidence>
<feature type="region of interest" description="Disordered" evidence="1">
    <location>
        <begin position="1"/>
        <end position="61"/>
    </location>
</feature>
<feature type="compositionally biased region" description="Pro residues" evidence="1">
    <location>
        <begin position="24"/>
        <end position="40"/>
    </location>
</feature>
<evidence type="ECO:0000313" key="2">
    <source>
        <dbReference type="EMBL" id="CAG9137297.1"/>
    </source>
</evidence>
<name>A0A8S4GC51_PLUXY</name>
<evidence type="ECO:0000256" key="1">
    <source>
        <dbReference type="SAM" id="MobiDB-lite"/>
    </source>
</evidence>
<proteinExistence type="predicted"/>
<organism evidence="2 3">
    <name type="scientific">Plutella xylostella</name>
    <name type="common">Diamondback moth</name>
    <name type="synonym">Plutella maculipennis</name>
    <dbReference type="NCBI Taxonomy" id="51655"/>
    <lineage>
        <taxon>Eukaryota</taxon>
        <taxon>Metazoa</taxon>
        <taxon>Ecdysozoa</taxon>
        <taxon>Arthropoda</taxon>
        <taxon>Hexapoda</taxon>
        <taxon>Insecta</taxon>
        <taxon>Pterygota</taxon>
        <taxon>Neoptera</taxon>
        <taxon>Endopterygota</taxon>
        <taxon>Lepidoptera</taxon>
        <taxon>Glossata</taxon>
        <taxon>Ditrysia</taxon>
        <taxon>Yponomeutoidea</taxon>
        <taxon>Plutellidae</taxon>
        <taxon>Plutella</taxon>
    </lineage>
</organism>
<feature type="region of interest" description="Disordered" evidence="1">
    <location>
        <begin position="95"/>
        <end position="126"/>
    </location>
</feature>
<dbReference type="EMBL" id="CAJHNJ030000204">
    <property type="protein sequence ID" value="CAG9137297.1"/>
    <property type="molecule type" value="Genomic_DNA"/>
</dbReference>
<protein>
    <submittedName>
        <fullName evidence="2">(diamondback moth) hypothetical protein</fullName>
    </submittedName>
</protein>
<feature type="compositionally biased region" description="Basic and acidic residues" evidence="1">
    <location>
        <begin position="1"/>
        <end position="10"/>
    </location>
</feature>
<accession>A0A8S4GC51</accession>
<reference evidence="2" key="1">
    <citation type="submission" date="2020-11" db="EMBL/GenBank/DDBJ databases">
        <authorList>
            <person name="Whiteford S."/>
        </authorList>
    </citation>
    <scope>NUCLEOTIDE SEQUENCE</scope>
</reference>
<gene>
    <name evidence="2" type="ORF">PLXY2_LOCUS15551</name>
</gene>
<comment type="caution">
    <text evidence="2">The sequence shown here is derived from an EMBL/GenBank/DDBJ whole genome shotgun (WGS) entry which is preliminary data.</text>
</comment>
<keyword evidence="3" id="KW-1185">Reference proteome</keyword>